<evidence type="ECO:0000256" key="7">
    <source>
        <dbReference type="ARBA" id="ARBA00022982"/>
    </source>
</evidence>
<feature type="signal peptide" evidence="10">
    <location>
        <begin position="1"/>
        <end position="24"/>
    </location>
</feature>
<keyword evidence="4 9" id="KW-0288">FMN</keyword>
<proteinExistence type="inferred from homology"/>
<keyword evidence="7 9" id="KW-0249">Electron transport</keyword>
<feature type="domain" description="FMN-binding" evidence="11">
    <location>
        <begin position="100"/>
        <end position="192"/>
    </location>
</feature>
<keyword evidence="10" id="KW-0732">Signal</keyword>
<dbReference type="NCBIfam" id="NF002519">
    <property type="entry name" value="PRK01908.1"/>
    <property type="match status" value="1"/>
</dbReference>
<evidence type="ECO:0000256" key="5">
    <source>
        <dbReference type="ARBA" id="ARBA00022692"/>
    </source>
</evidence>
<name>A0A3N9TGK1_9VIBR</name>
<keyword evidence="9" id="KW-1003">Cell membrane</keyword>
<keyword evidence="3 9" id="KW-0285">Flavoprotein</keyword>
<reference evidence="12 13" key="1">
    <citation type="submission" date="2018-11" db="EMBL/GenBank/DDBJ databases">
        <title>Vibrio LJC006 sp. nov., isolated from seawater during the bloom of the enteromorpha.</title>
        <authorList>
            <person name="Liang J."/>
        </authorList>
    </citation>
    <scope>NUCLEOTIDE SEQUENCE [LARGE SCALE GENOMIC DNA]</scope>
    <source>
        <strain evidence="12 13">LJC006</strain>
    </source>
</reference>
<keyword evidence="8 9" id="KW-1133">Transmembrane helix</keyword>
<evidence type="ECO:0000256" key="1">
    <source>
        <dbReference type="ARBA" id="ARBA00022448"/>
    </source>
</evidence>
<comment type="subunit">
    <text evidence="9">The complex is composed of six subunits: RnfA, RnfB, RnfC, RnfD, RnfE and RnfG.</text>
</comment>
<dbReference type="Pfam" id="PF04205">
    <property type="entry name" value="FMN_bind"/>
    <property type="match status" value="1"/>
</dbReference>
<comment type="cofactor">
    <cofactor evidence="9">
        <name>FMN</name>
        <dbReference type="ChEBI" id="CHEBI:58210"/>
    </cofactor>
</comment>
<keyword evidence="9" id="KW-0472">Membrane</keyword>
<keyword evidence="5 9" id="KW-0812">Transmembrane</keyword>
<dbReference type="PANTHER" id="PTHR36118">
    <property type="entry name" value="ION-TRANSLOCATING OXIDOREDUCTASE COMPLEX SUBUNIT G"/>
    <property type="match status" value="1"/>
</dbReference>
<dbReference type="OrthoDB" id="9784165at2"/>
<accession>A0A3N9TGK1</accession>
<dbReference type="Proteomes" id="UP000281112">
    <property type="component" value="Unassembled WGS sequence"/>
</dbReference>
<dbReference type="InterPro" id="IPR007329">
    <property type="entry name" value="FMN-bd"/>
</dbReference>
<evidence type="ECO:0000256" key="10">
    <source>
        <dbReference type="SAM" id="SignalP"/>
    </source>
</evidence>
<feature type="modified residue" description="FMN phosphoryl threonine" evidence="9">
    <location>
        <position position="175"/>
    </location>
</feature>
<dbReference type="HAMAP" id="MF_00479">
    <property type="entry name" value="RsxG_RnfG"/>
    <property type="match status" value="1"/>
</dbReference>
<dbReference type="PIRSF" id="PIRSF006091">
    <property type="entry name" value="E_trnsport_RnfG"/>
    <property type="match status" value="1"/>
</dbReference>
<dbReference type="GO" id="GO:0022900">
    <property type="term" value="P:electron transport chain"/>
    <property type="evidence" value="ECO:0007669"/>
    <property type="project" value="UniProtKB-UniRule"/>
</dbReference>
<evidence type="ECO:0000256" key="2">
    <source>
        <dbReference type="ARBA" id="ARBA00022553"/>
    </source>
</evidence>
<dbReference type="InterPro" id="IPR010209">
    <property type="entry name" value="Ion_transpt_RnfG/RsxG"/>
</dbReference>
<evidence type="ECO:0000256" key="3">
    <source>
        <dbReference type="ARBA" id="ARBA00022630"/>
    </source>
</evidence>
<dbReference type="EC" id="7.-.-.-" evidence="9"/>
<sequence>MINAIKKNGLILAIFACASTGLVAVTQYFTANQIKEQQRVQLLAVLNQVIPKTEFDNDLYKSCTLVTLDYLTKAPKVHAYIARKNGEPTGMAIESIAPDGYNGEIKLIVGVNNKGIVTGTRVLSQQETPGLGDKIDLRVSDWILGFTGKYLTADNQAMWHVRKDGGQFDQFTGATITPRAVVKAIKNTLEFVASNRDKIYSQPLDCSTGD</sequence>
<keyword evidence="6 9" id="KW-1278">Translocase</keyword>
<feature type="chain" id="PRO_5018159660" description="Ion-translocating oxidoreductase complex subunit G" evidence="10">
    <location>
        <begin position="25"/>
        <end position="210"/>
    </location>
</feature>
<dbReference type="RefSeq" id="WP_124936602.1">
    <property type="nucleotide sequence ID" value="NZ_RJVQ01000003.1"/>
</dbReference>
<evidence type="ECO:0000256" key="8">
    <source>
        <dbReference type="ARBA" id="ARBA00022989"/>
    </source>
</evidence>
<dbReference type="PANTHER" id="PTHR36118:SF1">
    <property type="entry name" value="ION-TRANSLOCATING OXIDOREDUCTASE COMPLEX SUBUNIT G"/>
    <property type="match status" value="1"/>
</dbReference>
<dbReference type="GO" id="GO:0010181">
    <property type="term" value="F:FMN binding"/>
    <property type="evidence" value="ECO:0007669"/>
    <property type="project" value="InterPro"/>
</dbReference>
<dbReference type="SMART" id="SM00900">
    <property type="entry name" value="FMN_bind"/>
    <property type="match status" value="1"/>
</dbReference>
<evidence type="ECO:0000259" key="11">
    <source>
        <dbReference type="SMART" id="SM00900"/>
    </source>
</evidence>
<comment type="subcellular location">
    <subcellularLocation>
        <location evidence="9">Cell inner membrane</location>
        <topology evidence="9">Single-pass membrane protein</topology>
    </subcellularLocation>
</comment>
<keyword evidence="9" id="KW-0997">Cell inner membrane</keyword>
<protein>
    <recommendedName>
        <fullName evidence="9">Ion-translocating oxidoreductase complex subunit G</fullName>
        <ecNumber evidence="9">7.-.-.-</ecNumber>
    </recommendedName>
    <alternativeName>
        <fullName evidence="9">Rnf electron transport complex subunit G</fullName>
    </alternativeName>
</protein>
<comment type="caution">
    <text evidence="12">The sequence shown here is derived from an EMBL/GenBank/DDBJ whole genome shotgun (WGS) entry which is preliminary data.</text>
</comment>
<keyword evidence="13" id="KW-1185">Reference proteome</keyword>
<evidence type="ECO:0000256" key="9">
    <source>
        <dbReference type="HAMAP-Rule" id="MF_00479"/>
    </source>
</evidence>
<dbReference type="NCBIfam" id="TIGR01947">
    <property type="entry name" value="rnfG"/>
    <property type="match status" value="1"/>
</dbReference>
<dbReference type="GO" id="GO:0005886">
    <property type="term" value="C:plasma membrane"/>
    <property type="evidence" value="ECO:0007669"/>
    <property type="project" value="UniProtKB-SubCell"/>
</dbReference>
<dbReference type="AlphaFoldDB" id="A0A3N9TGK1"/>
<comment type="function">
    <text evidence="9">Part of a membrane-bound complex that couples electron transfer with translocation of ions across the membrane.</text>
</comment>
<dbReference type="EMBL" id="RJVQ01000003">
    <property type="protein sequence ID" value="RQW63130.1"/>
    <property type="molecule type" value="Genomic_DNA"/>
</dbReference>
<gene>
    <name evidence="12" type="primary">rsxG</name>
    <name evidence="9" type="synonym">rnfG</name>
    <name evidence="12" type="ORF">EES38_07690</name>
</gene>
<comment type="similarity">
    <text evidence="9">Belongs to the RnfG family.</text>
</comment>
<evidence type="ECO:0000313" key="12">
    <source>
        <dbReference type="EMBL" id="RQW63130.1"/>
    </source>
</evidence>
<organism evidence="12 13">
    <name type="scientific">Vibrio viridaestus</name>
    <dbReference type="NCBI Taxonomy" id="2487322"/>
    <lineage>
        <taxon>Bacteria</taxon>
        <taxon>Pseudomonadati</taxon>
        <taxon>Pseudomonadota</taxon>
        <taxon>Gammaproteobacteria</taxon>
        <taxon>Vibrionales</taxon>
        <taxon>Vibrionaceae</taxon>
        <taxon>Vibrio</taxon>
    </lineage>
</organism>
<keyword evidence="2 9" id="KW-0597">Phosphoprotein</keyword>
<dbReference type="GO" id="GO:0009055">
    <property type="term" value="F:electron transfer activity"/>
    <property type="evidence" value="ECO:0007669"/>
    <property type="project" value="InterPro"/>
</dbReference>
<keyword evidence="1 9" id="KW-0813">Transport</keyword>
<evidence type="ECO:0000256" key="6">
    <source>
        <dbReference type="ARBA" id="ARBA00022967"/>
    </source>
</evidence>
<evidence type="ECO:0000313" key="13">
    <source>
        <dbReference type="Proteomes" id="UP000281112"/>
    </source>
</evidence>
<evidence type="ECO:0000256" key="4">
    <source>
        <dbReference type="ARBA" id="ARBA00022643"/>
    </source>
</evidence>